<dbReference type="EMBL" id="MFJB01000006">
    <property type="protein sequence ID" value="OGG00925.1"/>
    <property type="molecule type" value="Genomic_DNA"/>
</dbReference>
<dbReference type="Gene3D" id="3.90.550.10">
    <property type="entry name" value="Spore Coat Polysaccharide Biosynthesis Protein SpsA, Chain A"/>
    <property type="match status" value="1"/>
</dbReference>
<proteinExistence type="predicted"/>
<name>A0A1F5YLA7_9BACT</name>
<dbReference type="InterPro" id="IPR051161">
    <property type="entry name" value="Mannose-6P_isomerase_type2"/>
</dbReference>
<sequence length="359" mass="41256">MKAIVFAGGVGTRLWPLSRRSSPKQFEAVIDDKSTLQLSIERLLPDFDWKDIYLSTNYKYLSAVQKQLPFLPQENIIVEPETRDVGPAVALITSIFVKKYPREPIVILWSDHLIKNMGVFKKILKVCRSVISKKPQQMIFISQKPRFASQNLGWIKFGKIATTIDNIPFYTFSSFFYRPDLKEAESYFQSGRYAWNTGYFVTTPLFLWTLFKKFQPEIFRHMVDLKKAVSNNFKSVLDKIYPQMPKISFDNAILEKINPAMAYVIPADLGWSDIGAWEALKEALQTSRNNNVVRGKVVVTDCLDSLVYNYTDQLVVTIDLNGYLVVNTHDVVLVCHKNSVPKIKKLVERLGESENQHLV</sequence>
<dbReference type="InterPro" id="IPR054566">
    <property type="entry name" value="ManC/GMP-like_b-helix"/>
</dbReference>
<reference evidence="3 4" key="1">
    <citation type="journal article" date="2016" name="Nat. Commun.">
        <title>Thousands of microbial genomes shed light on interconnected biogeochemical processes in an aquifer system.</title>
        <authorList>
            <person name="Anantharaman K."/>
            <person name="Brown C.T."/>
            <person name="Hug L.A."/>
            <person name="Sharon I."/>
            <person name="Castelle C.J."/>
            <person name="Probst A.J."/>
            <person name="Thomas B.C."/>
            <person name="Singh A."/>
            <person name="Wilkins M.J."/>
            <person name="Karaoz U."/>
            <person name="Brodie E.L."/>
            <person name="Williams K.H."/>
            <person name="Hubbard S.S."/>
            <person name="Banfield J.F."/>
        </authorList>
    </citation>
    <scope>NUCLEOTIDE SEQUENCE [LARGE SCALE GENOMIC DNA]</scope>
</reference>
<accession>A0A1F5YLA7</accession>
<dbReference type="GO" id="GO:0004475">
    <property type="term" value="F:mannose-1-phosphate guanylyltransferase (GTP) activity"/>
    <property type="evidence" value="ECO:0007669"/>
    <property type="project" value="TreeGrafter"/>
</dbReference>
<evidence type="ECO:0000259" key="2">
    <source>
        <dbReference type="Pfam" id="PF22640"/>
    </source>
</evidence>
<dbReference type="InterPro" id="IPR029044">
    <property type="entry name" value="Nucleotide-diphossugar_trans"/>
</dbReference>
<dbReference type="SUPFAM" id="SSF159283">
    <property type="entry name" value="Guanosine diphospho-D-mannose pyrophosphorylase/mannose-6-phosphate isomerase linker domain"/>
    <property type="match status" value="1"/>
</dbReference>
<dbReference type="PANTHER" id="PTHR46390">
    <property type="entry name" value="MANNOSE-1-PHOSPHATE GUANYLYLTRANSFERASE"/>
    <property type="match status" value="1"/>
</dbReference>
<dbReference type="InterPro" id="IPR005835">
    <property type="entry name" value="NTP_transferase_dom"/>
</dbReference>
<dbReference type="Pfam" id="PF00483">
    <property type="entry name" value="NTP_transferase"/>
    <property type="match status" value="1"/>
</dbReference>
<protein>
    <submittedName>
        <fullName evidence="3">Uncharacterized protein</fullName>
    </submittedName>
</protein>
<feature type="domain" description="Nucleotidyl transferase" evidence="1">
    <location>
        <begin position="2"/>
        <end position="286"/>
    </location>
</feature>
<dbReference type="SUPFAM" id="SSF53448">
    <property type="entry name" value="Nucleotide-diphospho-sugar transferases"/>
    <property type="match status" value="1"/>
</dbReference>
<dbReference type="Proteomes" id="UP000177396">
    <property type="component" value="Unassembled WGS sequence"/>
</dbReference>
<evidence type="ECO:0000313" key="4">
    <source>
        <dbReference type="Proteomes" id="UP000177396"/>
    </source>
</evidence>
<dbReference type="PANTHER" id="PTHR46390:SF1">
    <property type="entry name" value="MANNOSE-1-PHOSPHATE GUANYLYLTRANSFERASE"/>
    <property type="match status" value="1"/>
</dbReference>
<evidence type="ECO:0000259" key="1">
    <source>
        <dbReference type="Pfam" id="PF00483"/>
    </source>
</evidence>
<evidence type="ECO:0000313" key="3">
    <source>
        <dbReference type="EMBL" id="OGG00925.1"/>
    </source>
</evidence>
<organism evidence="3 4">
    <name type="scientific">Candidatus Gottesmanbacteria bacterium RBG_16_38_7b</name>
    <dbReference type="NCBI Taxonomy" id="1798372"/>
    <lineage>
        <taxon>Bacteria</taxon>
        <taxon>Candidatus Gottesmaniibacteriota</taxon>
    </lineage>
</organism>
<dbReference type="Pfam" id="PF22640">
    <property type="entry name" value="ManC_GMP_beta-helix"/>
    <property type="match status" value="1"/>
</dbReference>
<dbReference type="GO" id="GO:0009298">
    <property type="term" value="P:GDP-mannose biosynthetic process"/>
    <property type="evidence" value="ECO:0007669"/>
    <property type="project" value="TreeGrafter"/>
</dbReference>
<feature type="domain" description="MannoseP isomerase/GMP-like beta-helix" evidence="2">
    <location>
        <begin position="295"/>
        <end position="350"/>
    </location>
</feature>
<dbReference type="AlphaFoldDB" id="A0A1F5YLA7"/>
<comment type="caution">
    <text evidence="3">The sequence shown here is derived from an EMBL/GenBank/DDBJ whole genome shotgun (WGS) entry which is preliminary data.</text>
</comment>
<gene>
    <name evidence="3" type="ORF">A2153_06220</name>
</gene>